<sequence>MEKYLRIREIGRGSYGVVFQALNRENGEMVAVKKMIDRKYHSIKECMNLREVKSLCKMNNHPNIVNLKEVIVQNKILFLVFEYMECSLFDRMTHRMNPFSETEIRDLCFQIFQGLAYMHGTVGYFHRDLKPENLLVSKDVIKIADLGQAREINGEPPYTDYITTRWYRAPEVLLHARAHDSSVDMWAMGAIMFQLFTLRPLFQGSSSTDVMRKICSVIGSPTESTWSLGIYLANNIGYRFPEFPGVDLSALLPSASPEAINLISTLLSWSPCSRPTAKEALQHPFFYGCYHIPQPRFDYFTSSRMIRYRELPLIIFCLSISLIIEQARIENKFMNVGCINEYLKGVINGTD</sequence>
<protein>
    <submittedName>
        <fullName evidence="1">Uncharacterized protein</fullName>
    </submittedName>
</protein>
<dbReference type="Proteomes" id="UP001055879">
    <property type="component" value="Linkage Group LG17"/>
</dbReference>
<name>A0ACB8XJ45_ARCLA</name>
<keyword evidence="2" id="KW-1185">Reference proteome</keyword>
<evidence type="ECO:0000313" key="2">
    <source>
        <dbReference type="Proteomes" id="UP001055879"/>
    </source>
</evidence>
<reference evidence="1 2" key="2">
    <citation type="journal article" date="2022" name="Mol. Ecol. Resour.">
        <title>The genomes of chicory, endive, great burdock and yacon provide insights into Asteraceae paleo-polyploidization history and plant inulin production.</title>
        <authorList>
            <person name="Fan W."/>
            <person name="Wang S."/>
            <person name="Wang H."/>
            <person name="Wang A."/>
            <person name="Jiang F."/>
            <person name="Liu H."/>
            <person name="Zhao H."/>
            <person name="Xu D."/>
            <person name="Zhang Y."/>
        </authorList>
    </citation>
    <scope>NUCLEOTIDE SEQUENCE [LARGE SCALE GENOMIC DNA]</scope>
    <source>
        <strain evidence="2">cv. Niubang</strain>
    </source>
</reference>
<accession>A0ACB8XJ45</accession>
<evidence type="ECO:0000313" key="1">
    <source>
        <dbReference type="EMBL" id="KAI3667509.1"/>
    </source>
</evidence>
<gene>
    <name evidence="1" type="ORF">L6452_42573</name>
</gene>
<dbReference type="EMBL" id="CM042063">
    <property type="protein sequence ID" value="KAI3667509.1"/>
    <property type="molecule type" value="Genomic_DNA"/>
</dbReference>
<reference evidence="2" key="1">
    <citation type="journal article" date="2022" name="Mol. Ecol. Resour.">
        <title>The genomes of chicory, endive, great burdock and yacon provide insights into Asteraceae palaeo-polyploidization history and plant inulin production.</title>
        <authorList>
            <person name="Fan W."/>
            <person name="Wang S."/>
            <person name="Wang H."/>
            <person name="Wang A."/>
            <person name="Jiang F."/>
            <person name="Liu H."/>
            <person name="Zhao H."/>
            <person name="Xu D."/>
            <person name="Zhang Y."/>
        </authorList>
    </citation>
    <scope>NUCLEOTIDE SEQUENCE [LARGE SCALE GENOMIC DNA]</scope>
    <source>
        <strain evidence="2">cv. Niubang</strain>
    </source>
</reference>
<proteinExistence type="predicted"/>
<comment type="caution">
    <text evidence="1">The sequence shown here is derived from an EMBL/GenBank/DDBJ whole genome shotgun (WGS) entry which is preliminary data.</text>
</comment>
<organism evidence="1 2">
    <name type="scientific">Arctium lappa</name>
    <name type="common">Greater burdock</name>
    <name type="synonym">Lappa major</name>
    <dbReference type="NCBI Taxonomy" id="4217"/>
    <lineage>
        <taxon>Eukaryota</taxon>
        <taxon>Viridiplantae</taxon>
        <taxon>Streptophyta</taxon>
        <taxon>Embryophyta</taxon>
        <taxon>Tracheophyta</taxon>
        <taxon>Spermatophyta</taxon>
        <taxon>Magnoliopsida</taxon>
        <taxon>eudicotyledons</taxon>
        <taxon>Gunneridae</taxon>
        <taxon>Pentapetalae</taxon>
        <taxon>asterids</taxon>
        <taxon>campanulids</taxon>
        <taxon>Asterales</taxon>
        <taxon>Asteraceae</taxon>
        <taxon>Carduoideae</taxon>
        <taxon>Cardueae</taxon>
        <taxon>Arctiinae</taxon>
        <taxon>Arctium</taxon>
    </lineage>
</organism>